<keyword evidence="2 7" id="KW-0813">Transport</keyword>
<keyword evidence="6 7" id="KW-0472">Membrane</keyword>
<evidence type="ECO:0000313" key="9">
    <source>
        <dbReference type="EMBL" id="MWG32890.1"/>
    </source>
</evidence>
<name>A0A6B0GED7_9EURY</name>
<dbReference type="CDD" id="cd06261">
    <property type="entry name" value="TM_PBP2"/>
    <property type="match status" value="1"/>
</dbReference>
<dbReference type="SUPFAM" id="SSF161098">
    <property type="entry name" value="MetI-like"/>
    <property type="match status" value="1"/>
</dbReference>
<dbReference type="EMBL" id="WSZK01000001">
    <property type="protein sequence ID" value="MWG32890.1"/>
    <property type="molecule type" value="Genomic_DNA"/>
</dbReference>
<dbReference type="InterPro" id="IPR035906">
    <property type="entry name" value="MetI-like_sf"/>
</dbReference>
<evidence type="ECO:0000259" key="8">
    <source>
        <dbReference type="PROSITE" id="PS50928"/>
    </source>
</evidence>
<evidence type="ECO:0000256" key="7">
    <source>
        <dbReference type="RuleBase" id="RU363032"/>
    </source>
</evidence>
<evidence type="ECO:0000256" key="1">
    <source>
        <dbReference type="ARBA" id="ARBA00004651"/>
    </source>
</evidence>
<organism evidence="9 10">
    <name type="scientific">Halomarina oriensis</name>
    <dbReference type="NCBI Taxonomy" id="671145"/>
    <lineage>
        <taxon>Archaea</taxon>
        <taxon>Methanobacteriati</taxon>
        <taxon>Methanobacteriota</taxon>
        <taxon>Stenosarchaea group</taxon>
        <taxon>Halobacteria</taxon>
        <taxon>Halobacteriales</taxon>
        <taxon>Natronomonadaceae</taxon>
        <taxon>Halomarina</taxon>
    </lineage>
</organism>
<dbReference type="GO" id="GO:0055085">
    <property type="term" value="P:transmembrane transport"/>
    <property type="evidence" value="ECO:0007669"/>
    <property type="project" value="InterPro"/>
</dbReference>
<proteinExistence type="inferred from homology"/>
<dbReference type="GO" id="GO:0005886">
    <property type="term" value="C:plasma membrane"/>
    <property type="evidence" value="ECO:0007669"/>
    <property type="project" value="UniProtKB-SubCell"/>
</dbReference>
<keyword evidence="4 7" id="KW-0812">Transmembrane</keyword>
<reference evidence="9 10" key="1">
    <citation type="submission" date="2019-12" db="EMBL/GenBank/DDBJ databases">
        <title>Halocatena pleomorpha gen. nov. sp. nov., an extremely halophilic archaeon of family Halobacteriaceae isolated from saltpan soil.</title>
        <authorList>
            <person name="Pal Y."/>
            <person name="Verma A."/>
            <person name="Krishnamurthi S."/>
            <person name="Kumar P."/>
        </authorList>
    </citation>
    <scope>NUCLEOTIDE SEQUENCE [LARGE SCALE GENOMIC DNA]</scope>
    <source>
        <strain evidence="9 10">JCM 16495</strain>
    </source>
</reference>
<keyword evidence="10" id="KW-1185">Reference proteome</keyword>
<feature type="transmembrane region" description="Helical" evidence="7">
    <location>
        <begin position="110"/>
        <end position="129"/>
    </location>
</feature>
<gene>
    <name evidence="9" type="ORF">GQS65_00010</name>
</gene>
<evidence type="ECO:0000256" key="2">
    <source>
        <dbReference type="ARBA" id="ARBA00022448"/>
    </source>
</evidence>
<sequence length="402" mass="43479">MATDTDERFEAVDWDAEATGRRPSTQATANVAVVVLSVLGYVYETHLTATDLVPPRGDGIDLAWPVSNVDWLFVVSLALIAVNVGFPLARNPDRTRQYWRRLRADRLGSAAAVYLAVFFVLGLFGPVVLGSPTIQKGIAFQPPVLFSISSTIPTTCLGERVLSRCTGTMAHPLGTTFEGKDVLLMVIMAMRITLQVAVIAAAIIVPVATVVGTTAGYLGGWVDDVLMRYVDLQQAIPAFLVYIIGIFLYGRSLFLIVVVFGLFSWGGVARMIRSEVLSRREEMYTMAARSAGASHLQVVRRHLLPNVSGTVVTATTLQVPAIVLAEAALAFLRLNETTLPSFGDLIAGGTIGRVLGWTNFTEAWWIATIPALFLAVTVLSFGLLGDALRDVLDPRGASERRE</sequence>
<evidence type="ECO:0000256" key="4">
    <source>
        <dbReference type="ARBA" id="ARBA00022692"/>
    </source>
</evidence>
<keyword evidence="5 7" id="KW-1133">Transmembrane helix</keyword>
<dbReference type="PANTHER" id="PTHR43386">
    <property type="entry name" value="OLIGOPEPTIDE TRANSPORT SYSTEM PERMEASE PROTEIN APPC"/>
    <property type="match status" value="1"/>
</dbReference>
<dbReference type="Gene3D" id="1.10.3720.10">
    <property type="entry name" value="MetI-like"/>
    <property type="match status" value="1"/>
</dbReference>
<feature type="transmembrane region" description="Helical" evidence="7">
    <location>
        <begin position="363"/>
        <end position="385"/>
    </location>
</feature>
<feature type="domain" description="ABC transmembrane type-1" evidence="8">
    <location>
        <begin position="190"/>
        <end position="385"/>
    </location>
</feature>
<protein>
    <submittedName>
        <fullName evidence="9">ABC transporter permease subunit</fullName>
    </submittedName>
</protein>
<feature type="transmembrane region" description="Helical" evidence="7">
    <location>
        <begin position="239"/>
        <end position="263"/>
    </location>
</feature>
<comment type="subcellular location">
    <subcellularLocation>
        <location evidence="1 7">Cell membrane</location>
        <topology evidence="1 7">Multi-pass membrane protein</topology>
    </subcellularLocation>
</comment>
<keyword evidence="3" id="KW-1003">Cell membrane</keyword>
<dbReference type="RefSeq" id="WP_158202625.1">
    <property type="nucleotide sequence ID" value="NZ_WSZK01000001.1"/>
</dbReference>
<comment type="caution">
    <text evidence="9">The sequence shown here is derived from an EMBL/GenBank/DDBJ whole genome shotgun (WGS) entry which is preliminary data.</text>
</comment>
<evidence type="ECO:0000256" key="6">
    <source>
        <dbReference type="ARBA" id="ARBA00023136"/>
    </source>
</evidence>
<feature type="transmembrane region" description="Helical" evidence="7">
    <location>
        <begin position="27"/>
        <end position="43"/>
    </location>
</feature>
<evidence type="ECO:0000313" key="10">
    <source>
        <dbReference type="Proteomes" id="UP000451471"/>
    </source>
</evidence>
<dbReference type="Pfam" id="PF00528">
    <property type="entry name" value="BPD_transp_1"/>
    <property type="match status" value="1"/>
</dbReference>
<comment type="similarity">
    <text evidence="7">Belongs to the binding-protein-dependent transport system permease family.</text>
</comment>
<feature type="transmembrane region" description="Helical" evidence="7">
    <location>
        <begin position="192"/>
        <end position="218"/>
    </location>
</feature>
<dbReference type="Proteomes" id="UP000451471">
    <property type="component" value="Unassembled WGS sequence"/>
</dbReference>
<evidence type="ECO:0000256" key="3">
    <source>
        <dbReference type="ARBA" id="ARBA00022475"/>
    </source>
</evidence>
<dbReference type="InterPro" id="IPR050366">
    <property type="entry name" value="BP-dependent_transpt_permease"/>
</dbReference>
<accession>A0A6B0GED7</accession>
<dbReference type="OrthoDB" id="312811at2157"/>
<dbReference type="PROSITE" id="PS50928">
    <property type="entry name" value="ABC_TM1"/>
    <property type="match status" value="1"/>
</dbReference>
<feature type="transmembrane region" description="Helical" evidence="7">
    <location>
        <begin position="71"/>
        <end position="89"/>
    </location>
</feature>
<evidence type="ECO:0000256" key="5">
    <source>
        <dbReference type="ARBA" id="ARBA00022989"/>
    </source>
</evidence>
<dbReference type="InterPro" id="IPR000515">
    <property type="entry name" value="MetI-like"/>
</dbReference>
<dbReference type="PANTHER" id="PTHR43386:SF1">
    <property type="entry name" value="D,D-DIPEPTIDE TRANSPORT SYSTEM PERMEASE PROTEIN DDPC-RELATED"/>
    <property type="match status" value="1"/>
</dbReference>
<dbReference type="AlphaFoldDB" id="A0A6B0GED7"/>